<dbReference type="Proteomes" id="UP001432000">
    <property type="component" value="Chromosome"/>
</dbReference>
<dbReference type="Gene3D" id="1.20.1560.10">
    <property type="entry name" value="ABC transporter type 1, transmembrane domain"/>
    <property type="match status" value="1"/>
</dbReference>
<dbReference type="InterPro" id="IPR039421">
    <property type="entry name" value="Type_1_exporter"/>
</dbReference>
<proteinExistence type="predicted"/>
<evidence type="ECO:0000256" key="1">
    <source>
        <dbReference type="ARBA" id="ARBA00004651"/>
    </source>
</evidence>
<organism evidence="10 11">
    <name type="scientific">Rhodococcus sovatensis</name>
    <dbReference type="NCBI Taxonomy" id="1805840"/>
    <lineage>
        <taxon>Bacteria</taxon>
        <taxon>Bacillati</taxon>
        <taxon>Actinomycetota</taxon>
        <taxon>Actinomycetes</taxon>
        <taxon>Mycobacteriales</taxon>
        <taxon>Nocardiaceae</taxon>
        <taxon>Rhodococcus</taxon>
    </lineage>
</organism>
<feature type="transmembrane region" description="Helical" evidence="7">
    <location>
        <begin position="72"/>
        <end position="101"/>
    </location>
</feature>
<feature type="transmembrane region" description="Helical" evidence="7">
    <location>
        <begin position="263"/>
        <end position="283"/>
    </location>
</feature>
<dbReference type="Pfam" id="PF00005">
    <property type="entry name" value="ABC_tran"/>
    <property type="match status" value="1"/>
</dbReference>
<dbReference type="SUPFAM" id="SSF52540">
    <property type="entry name" value="P-loop containing nucleoside triphosphate hydrolases"/>
    <property type="match status" value="1"/>
</dbReference>
<feature type="transmembrane region" description="Helical" evidence="7">
    <location>
        <begin position="289"/>
        <end position="312"/>
    </location>
</feature>
<keyword evidence="2 7" id="KW-0812">Transmembrane</keyword>
<sequence>MSDSELQRLPVADWREMRNEITELAEGKKARIAGILLLLLISAATTLVLPLTIGWIVDTVTASGASEVPAVFWWQLTALVAAALIGGVVEFFGMVALGRVIDTMVADLREKFMSATLDLPETEVERVGVGDIVTRAASDTRNVSEDLPSILPTLSAAIFTIVLTVIGAAAIDWRFGIAFLLATPLYVRALKWYLPAVPPVYGALRSADSTRGERVLTTLTALPTVTAFQTGQARVDEIQSATWGVARWEVRARIMQNRFFGRINLAEAVCLLLIVGCGFVLAARYGTSLGSITAASLLFLQVTGPISMLMFVMDDLQSAAASLARVVGVTKNYAPPAAVPASAVGQDGPVVEVRDASFSYLPEHPVLNGIDLTLHAGEHLAIVGTSGSGKTTLARLIAGVREPGSGTIDASVHRSQIAYLNQEGRVFSATLRENLALAATDASDESLTHALSLVGGDSLLASLPDGLDTELGEEGHRITAADVQLLALARLVLHDPVVAILDEATAEADSRNSALLDEATAKALEGRSAIVIAHRLSQARACDRIVVLENGSIVEEGTHEELLDAAGRYAELWTVYSADIHHRNQVRLG</sequence>
<evidence type="ECO:0000313" key="10">
    <source>
        <dbReference type="EMBL" id="WXG69050.1"/>
    </source>
</evidence>
<dbReference type="PROSITE" id="PS50893">
    <property type="entry name" value="ABC_TRANSPORTER_2"/>
    <property type="match status" value="1"/>
</dbReference>
<dbReference type="PANTHER" id="PTHR43394">
    <property type="entry name" value="ATP-DEPENDENT PERMEASE MDL1, MITOCHONDRIAL"/>
    <property type="match status" value="1"/>
</dbReference>
<protein>
    <submittedName>
        <fullName evidence="10">ABC transporter ATP-binding protein</fullName>
    </submittedName>
</protein>
<evidence type="ECO:0000256" key="2">
    <source>
        <dbReference type="ARBA" id="ARBA00022692"/>
    </source>
</evidence>
<dbReference type="GO" id="GO:0005524">
    <property type="term" value="F:ATP binding"/>
    <property type="evidence" value="ECO:0007669"/>
    <property type="project" value="UniProtKB-KW"/>
</dbReference>
<reference evidence="10 11" key="1">
    <citation type="submission" date="2024-03" db="EMBL/GenBank/DDBJ databases">
        <title>Natural products discovery in diverse microorganisms through a two-stage MS feature dereplication strategy.</title>
        <authorList>
            <person name="Zhang R."/>
        </authorList>
    </citation>
    <scope>NUCLEOTIDE SEQUENCE [LARGE SCALE GENOMIC DNA]</scope>
    <source>
        <strain evidence="10 11">18930</strain>
    </source>
</reference>
<dbReference type="EMBL" id="CP147846">
    <property type="protein sequence ID" value="WXG69050.1"/>
    <property type="molecule type" value="Genomic_DNA"/>
</dbReference>
<feature type="transmembrane region" description="Helical" evidence="7">
    <location>
        <begin position="150"/>
        <end position="171"/>
    </location>
</feature>
<dbReference type="Gene3D" id="3.40.50.300">
    <property type="entry name" value="P-loop containing nucleotide triphosphate hydrolases"/>
    <property type="match status" value="1"/>
</dbReference>
<dbReference type="InterPro" id="IPR011527">
    <property type="entry name" value="ABC1_TM_dom"/>
</dbReference>
<evidence type="ECO:0000256" key="6">
    <source>
        <dbReference type="ARBA" id="ARBA00023136"/>
    </source>
</evidence>
<comment type="subcellular location">
    <subcellularLocation>
        <location evidence="1">Cell membrane</location>
        <topology evidence="1">Multi-pass membrane protein</topology>
    </subcellularLocation>
</comment>
<dbReference type="PROSITE" id="PS50929">
    <property type="entry name" value="ABC_TM1F"/>
    <property type="match status" value="1"/>
</dbReference>
<keyword evidence="4 10" id="KW-0067">ATP-binding</keyword>
<dbReference type="Pfam" id="PF00664">
    <property type="entry name" value="ABC_membrane"/>
    <property type="match status" value="1"/>
</dbReference>
<feature type="domain" description="ABC transporter" evidence="8">
    <location>
        <begin position="351"/>
        <end position="575"/>
    </location>
</feature>
<dbReference type="SUPFAM" id="SSF90123">
    <property type="entry name" value="ABC transporter transmembrane region"/>
    <property type="match status" value="1"/>
</dbReference>
<evidence type="ECO:0000256" key="3">
    <source>
        <dbReference type="ARBA" id="ARBA00022741"/>
    </source>
</evidence>
<keyword evidence="11" id="KW-1185">Reference proteome</keyword>
<evidence type="ECO:0000259" key="8">
    <source>
        <dbReference type="PROSITE" id="PS50893"/>
    </source>
</evidence>
<dbReference type="InterPro" id="IPR027417">
    <property type="entry name" value="P-loop_NTPase"/>
</dbReference>
<keyword evidence="3" id="KW-0547">Nucleotide-binding</keyword>
<dbReference type="SMART" id="SM00382">
    <property type="entry name" value="AAA"/>
    <property type="match status" value="1"/>
</dbReference>
<evidence type="ECO:0000256" key="7">
    <source>
        <dbReference type="SAM" id="Phobius"/>
    </source>
</evidence>
<evidence type="ECO:0000256" key="5">
    <source>
        <dbReference type="ARBA" id="ARBA00022989"/>
    </source>
</evidence>
<evidence type="ECO:0000313" key="11">
    <source>
        <dbReference type="Proteomes" id="UP001432000"/>
    </source>
</evidence>
<feature type="transmembrane region" description="Helical" evidence="7">
    <location>
        <begin position="35"/>
        <end position="57"/>
    </location>
</feature>
<name>A0ABZ2PL98_9NOCA</name>
<evidence type="ECO:0000259" key="9">
    <source>
        <dbReference type="PROSITE" id="PS50929"/>
    </source>
</evidence>
<dbReference type="InterPro" id="IPR003439">
    <property type="entry name" value="ABC_transporter-like_ATP-bd"/>
</dbReference>
<dbReference type="RefSeq" id="WP_338889632.1">
    <property type="nucleotide sequence ID" value="NZ_CP147846.1"/>
</dbReference>
<feature type="domain" description="ABC transmembrane type-1" evidence="9">
    <location>
        <begin position="33"/>
        <end position="318"/>
    </location>
</feature>
<evidence type="ECO:0000256" key="4">
    <source>
        <dbReference type="ARBA" id="ARBA00022840"/>
    </source>
</evidence>
<dbReference type="InterPro" id="IPR003593">
    <property type="entry name" value="AAA+_ATPase"/>
</dbReference>
<dbReference type="CDD" id="cd07346">
    <property type="entry name" value="ABC_6TM_exporters"/>
    <property type="match status" value="1"/>
</dbReference>
<gene>
    <name evidence="10" type="ORF">WDS16_00280</name>
</gene>
<keyword evidence="6 7" id="KW-0472">Membrane</keyword>
<dbReference type="PANTHER" id="PTHR43394:SF1">
    <property type="entry name" value="ATP-BINDING CASSETTE SUB-FAMILY B MEMBER 10, MITOCHONDRIAL"/>
    <property type="match status" value="1"/>
</dbReference>
<accession>A0ABZ2PL98</accession>
<dbReference type="InterPro" id="IPR036640">
    <property type="entry name" value="ABC1_TM_sf"/>
</dbReference>
<keyword evidence="5 7" id="KW-1133">Transmembrane helix</keyword>